<evidence type="ECO:0000259" key="6">
    <source>
        <dbReference type="PROSITE" id="PS51387"/>
    </source>
</evidence>
<feature type="compositionally biased region" description="Basic and acidic residues" evidence="5">
    <location>
        <begin position="1"/>
        <end position="18"/>
    </location>
</feature>
<dbReference type="SUPFAM" id="SSF55103">
    <property type="entry name" value="FAD-linked oxidases, C-terminal domain"/>
    <property type="match status" value="1"/>
</dbReference>
<keyword evidence="8" id="KW-1185">Reference proteome</keyword>
<dbReference type="KEGG" id="sfy:GFH48_00340"/>
<keyword evidence="4" id="KW-0560">Oxidoreductase</keyword>
<dbReference type="EMBL" id="CP045643">
    <property type="protein sequence ID" value="QFZ71926.1"/>
    <property type="molecule type" value="Genomic_DNA"/>
</dbReference>
<evidence type="ECO:0000256" key="3">
    <source>
        <dbReference type="ARBA" id="ARBA00022827"/>
    </source>
</evidence>
<accession>A0A5Q0L5C1</accession>
<dbReference type="PROSITE" id="PS51387">
    <property type="entry name" value="FAD_PCMH"/>
    <property type="match status" value="1"/>
</dbReference>
<dbReference type="GO" id="GO:0071949">
    <property type="term" value="F:FAD binding"/>
    <property type="evidence" value="ECO:0007669"/>
    <property type="project" value="InterPro"/>
</dbReference>
<dbReference type="Gene3D" id="3.40.462.10">
    <property type="entry name" value="FAD-linked oxidases, C-terminal domain"/>
    <property type="match status" value="1"/>
</dbReference>
<dbReference type="InterPro" id="IPR016169">
    <property type="entry name" value="FAD-bd_PCMH_sub2"/>
</dbReference>
<dbReference type="InterPro" id="IPR006094">
    <property type="entry name" value="Oxid_FAD_bind_N"/>
</dbReference>
<dbReference type="PANTHER" id="PTHR11748">
    <property type="entry name" value="D-LACTATE DEHYDROGENASE"/>
    <property type="match status" value="1"/>
</dbReference>
<dbReference type="Pfam" id="PF01565">
    <property type="entry name" value="FAD_binding_4"/>
    <property type="match status" value="1"/>
</dbReference>
<organism evidence="7 8">
    <name type="scientific">Streptomyces fagopyri</name>
    <dbReference type="NCBI Taxonomy" id="2662397"/>
    <lineage>
        <taxon>Bacteria</taxon>
        <taxon>Bacillati</taxon>
        <taxon>Actinomycetota</taxon>
        <taxon>Actinomycetes</taxon>
        <taxon>Kitasatosporales</taxon>
        <taxon>Streptomycetaceae</taxon>
        <taxon>Streptomyces</taxon>
    </lineage>
</organism>
<evidence type="ECO:0000256" key="4">
    <source>
        <dbReference type="ARBA" id="ARBA00023002"/>
    </source>
</evidence>
<dbReference type="PANTHER" id="PTHR11748:SF111">
    <property type="entry name" value="D-LACTATE DEHYDROGENASE, MITOCHONDRIAL-RELATED"/>
    <property type="match status" value="1"/>
</dbReference>
<dbReference type="InterPro" id="IPR036318">
    <property type="entry name" value="FAD-bd_PCMH-like_sf"/>
</dbReference>
<reference evidence="7 8" key="1">
    <citation type="submission" date="2019-10" db="EMBL/GenBank/DDBJ databases">
        <title>A novel species.</title>
        <authorList>
            <person name="Gao J."/>
        </authorList>
    </citation>
    <scope>NUCLEOTIDE SEQUENCE [LARGE SCALE GENOMIC DNA]</scope>
    <source>
        <strain evidence="7 8">QMT-28</strain>
    </source>
</reference>
<keyword evidence="3" id="KW-0274">FAD</keyword>
<dbReference type="InterPro" id="IPR016170">
    <property type="entry name" value="Cytok_DH_C_sf"/>
</dbReference>
<sequence>MSFSEPDPRVRVADEPRPTDVPQMHPPVPAQAAACAVCLTGSEVSRQDQGALSPQPKPGVEAGRFRTRTIAKVVRATTVAQVTAAVRAAGTDGSALHPVSTGLNWGLGSRSPVLDGATVLDLSGLDRIRESDIRRGYAIVEPGVTQGRLAAHLAGTSRIVNLTGSSQHTSVIGGLLERGVGLQRGRTDDLAGLELVLADGTTTRTGWWPGTAGTVVRPHGRGPSLNHLFTQSSWAVVTAAVVRLLPRPAAVRVLPMLLDEQRPERGVDTLREWTEKGLICPNAKIYDPVAARTYGTPGRYLAHVCLAGDQDLVRAATEIITGRLGDTKAGLTLGPEAAADRWVQQAYAGEADPHDTLFLRKTGHCARCIDRARGLLLFLPIVPFEGTAVRRAAALTRECLVGATTPPGITMNVLDSDALDHVVTLGFPPENPTAVRDAHRTLDRLHDAFAREGFTVYRTDIDHPLTPVGTGPEAVLRDRLERALDPHGVLARGRH</sequence>
<dbReference type="SUPFAM" id="SSF56176">
    <property type="entry name" value="FAD-binding/transporter-associated domain-like"/>
    <property type="match status" value="1"/>
</dbReference>
<dbReference type="InterPro" id="IPR016167">
    <property type="entry name" value="FAD-bd_PCMH_sub1"/>
</dbReference>
<dbReference type="GO" id="GO:0004458">
    <property type="term" value="F:D-lactate dehydrogenase (cytochrome) activity"/>
    <property type="evidence" value="ECO:0007669"/>
    <property type="project" value="TreeGrafter"/>
</dbReference>
<proteinExistence type="inferred from homology"/>
<dbReference type="InterPro" id="IPR016166">
    <property type="entry name" value="FAD-bd_PCMH"/>
</dbReference>
<dbReference type="GO" id="GO:1903457">
    <property type="term" value="P:lactate catabolic process"/>
    <property type="evidence" value="ECO:0007669"/>
    <property type="project" value="TreeGrafter"/>
</dbReference>
<dbReference type="Gene3D" id="3.30.465.10">
    <property type="match status" value="1"/>
</dbReference>
<dbReference type="AlphaFoldDB" id="A0A5Q0L5C1"/>
<dbReference type="InterPro" id="IPR016164">
    <property type="entry name" value="FAD-linked_Oxase-like_C"/>
</dbReference>
<evidence type="ECO:0000256" key="1">
    <source>
        <dbReference type="ARBA" id="ARBA00008000"/>
    </source>
</evidence>
<dbReference type="Proteomes" id="UP000326179">
    <property type="component" value="Chromosome"/>
</dbReference>
<dbReference type="Gene3D" id="3.30.43.10">
    <property type="entry name" value="Uridine Diphospho-n-acetylenolpyruvylglucosamine Reductase, domain 2"/>
    <property type="match status" value="1"/>
</dbReference>
<evidence type="ECO:0000313" key="8">
    <source>
        <dbReference type="Proteomes" id="UP000326179"/>
    </source>
</evidence>
<name>A0A5Q0L5C1_9ACTN</name>
<evidence type="ECO:0000256" key="5">
    <source>
        <dbReference type="SAM" id="MobiDB-lite"/>
    </source>
</evidence>
<gene>
    <name evidence="7" type="ORF">GFH48_00340</name>
</gene>
<protein>
    <submittedName>
        <fullName evidence="7">FAD-binding protein</fullName>
    </submittedName>
</protein>
<feature type="domain" description="FAD-binding PCMH-type" evidence="6">
    <location>
        <begin position="66"/>
        <end position="247"/>
    </location>
</feature>
<evidence type="ECO:0000256" key="2">
    <source>
        <dbReference type="ARBA" id="ARBA00022630"/>
    </source>
</evidence>
<feature type="region of interest" description="Disordered" evidence="5">
    <location>
        <begin position="1"/>
        <end position="27"/>
    </location>
</feature>
<keyword evidence="2" id="KW-0285">Flavoprotein</keyword>
<comment type="similarity">
    <text evidence="1">Belongs to the FAD-binding oxidoreductase/transferase type 4 family.</text>
</comment>
<evidence type="ECO:0000313" key="7">
    <source>
        <dbReference type="EMBL" id="QFZ71926.1"/>
    </source>
</evidence>
<dbReference type="RefSeq" id="WP_153286294.1">
    <property type="nucleotide sequence ID" value="NZ_CP045643.1"/>
</dbReference>
<dbReference type="GO" id="GO:0008720">
    <property type="term" value="F:D-lactate dehydrogenase (NAD+) activity"/>
    <property type="evidence" value="ECO:0007669"/>
    <property type="project" value="TreeGrafter"/>
</dbReference>